<dbReference type="KEGG" id="apuu:APUU_21414S"/>
<protein>
    <submittedName>
        <fullName evidence="2">Uncharacterized protein</fullName>
    </submittedName>
</protein>
<name>A0A7R8AJU3_9EURO</name>
<reference evidence="2" key="1">
    <citation type="submission" date="2021-01" db="EMBL/GenBank/DDBJ databases">
        <authorList>
            <consortium name="Aspergillus puulaauensis MK2 genome sequencing consortium"/>
            <person name="Kazuki M."/>
            <person name="Futagami T."/>
        </authorList>
    </citation>
    <scope>NUCLEOTIDE SEQUENCE</scope>
    <source>
        <strain evidence="2">MK2</strain>
    </source>
</reference>
<feature type="signal peptide" evidence="1">
    <location>
        <begin position="1"/>
        <end position="21"/>
    </location>
</feature>
<keyword evidence="1" id="KW-0732">Signal</keyword>
<keyword evidence="3" id="KW-1185">Reference proteome</keyword>
<feature type="chain" id="PRO_5030873488" evidence="1">
    <location>
        <begin position="22"/>
        <end position="128"/>
    </location>
</feature>
<sequence>MNLGAWTCSLLTDLCPSLAIGVIVTRKPPVDSIDFLGFGIYYPDNDIRRIVSKHHQPSARHDPPKRKHDMDMQCLLCHFPAVRPSQASFSSTYVYILRRGKPPEISDVLNHNRQGGKAFSLRFLWFYI</sequence>
<organism evidence="2 3">
    <name type="scientific">Aspergillus puulaauensis</name>
    <dbReference type="NCBI Taxonomy" id="1220207"/>
    <lineage>
        <taxon>Eukaryota</taxon>
        <taxon>Fungi</taxon>
        <taxon>Dikarya</taxon>
        <taxon>Ascomycota</taxon>
        <taxon>Pezizomycotina</taxon>
        <taxon>Eurotiomycetes</taxon>
        <taxon>Eurotiomycetidae</taxon>
        <taxon>Eurotiales</taxon>
        <taxon>Aspergillaceae</taxon>
        <taxon>Aspergillus</taxon>
    </lineage>
</organism>
<evidence type="ECO:0000313" key="2">
    <source>
        <dbReference type="EMBL" id="BCS20982.1"/>
    </source>
</evidence>
<gene>
    <name evidence="2" type="ORF">APUU_21414S</name>
</gene>
<dbReference type="EMBL" id="AP024444">
    <property type="protein sequence ID" value="BCS20982.1"/>
    <property type="molecule type" value="Genomic_DNA"/>
</dbReference>
<proteinExistence type="predicted"/>
<reference evidence="2" key="2">
    <citation type="submission" date="2021-02" db="EMBL/GenBank/DDBJ databases">
        <title>Aspergillus puulaauensis MK2 genome sequence.</title>
        <authorList>
            <person name="Futagami T."/>
            <person name="Mori K."/>
            <person name="Kadooka C."/>
            <person name="Tanaka T."/>
        </authorList>
    </citation>
    <scope>NUCLEOTIDE SEQUENCE</scope>
    <source>
        <strain evidence="2">MK2</strain>
    </source>
</reference>
<dbReference type="AlphaFoldDB" id="A0A7R8AJU3"/>
<evidence type="ECO:0000313" key="3">
    <source>
        <dbReference type="Proteomes" id="UP000654913"/>
    </source>
</evidence>
<evidence type="ECO:0000256" key="1">
    <source>
        <dbReference type="SAM" id="SignalP"/>
    </source>
</evidence>
<dbReference type="RefSeq" id="XP_041553176.1">
    <property type="nucleotide sequence ID" value="XM_041700164.1"/>
</dbReference>
<dbReference type="Proteomes" id="UP000654913">
    <property type="component" value="Chromosome 2"/>
</dbReference>
<dbReference type="GeneID" id="64970987"/>
<accession>A0A7R8AJU3</accession>